<keyword evidence="2" id="KW-1185">Reference proteome</keyword>
<dbReference type="InterPro" id="IPR011009">
    <property type="entry name" value="Kinase-like_dom_sf"/>
</dbReference>
<dbReference type="GO" id="GO:0005739">
    <property type="term" value="C:mitochondrion"/>
    <property type="evidence" value="ECO:0007669"/>
    <property type="project" value="TreeGrafter"/>
</dbReference>
<protein>
    <recommendedName>
        <fullName evidence="3">Protein kinase domain-containing protein</fullName>
    </recommendedName>
</protein>
<dbReference type="Proteomes" id="UP001209878">
    <property type="component" value="Unassembled WGS sequence"/>
</dbReference>
<accession>A0AAD9PD41</accession>
<dbReference type="GO" id="GO:0035973">
    <property type="term" value="P:aggrephagy"/>
    <property type="evidence" value="ECO:0007669"/>
    <property type="project" value="TreeGrafter"/>
</dbReference>
<proteinExistence type="predicted"/>
<dbReference type="GO" id="GO:0035014">
    <property type="term" value="F:phosphatidylinositol 3-kinase regulator activity"/>
    <property type="evidence" value="ECO:0007669"/>
    <property type="project" value="TreeGrafter"/>
</dbReference>
<organism evidence="1 2">
    <name type="scientific">Ridgeia piscesae</name>
    <name type="common">Tubeworm</name>
    <dbReference type="NCBI Taxonomy" id="27915"/>
    <lineage>
        <taxon>Eukaryota</taxon>
        <taxon>Metazoa</taxon>
        <taxon>Spiralia</taxon>
        <taxon>Lophotrochozoa</taxon>
        <taxon>Annelida</taxon>
        <taxon>Polychaeta</taxon>
        <taxon>Sedentaria</taxon>
        <taxon>Canalipalpata</taxon>
        <taxon>Sabellida</taxon>
        <taxon>Siboglinidae</taxon>
        <taxon>Ridgeia</taxon>
    </lineage>
</organism>
<dbReference type="AlphaFoldDB" id="A0AAD9PD41"/>
<dbReference type="Gene3D" id="1.10.510.10">
    <property type="entry name" value="Transferase(Phosphotransferase) domain 1"/>
    <property type="match status" value="1"/>
</dbReference>
<evidence type="ECO:0000313" key="2">
    <source>
        <dbReference type="Proteomes" id="UP001209878"/>
    </source>
</evidence>
<sequence length="311" mass="35248">MDASALLRQDLKVPDACCRKLSESRFVCLVHGRWLKQLQRHHVVENVTAEKYFTSDECQLHLAASYKNVPAPWTRVCVKVIQKSNSYIHSTPNSCVCLDDEEPAFSEVLITASQHAWQLTNDTAHRRYHSAVTCGSTHKVAPPYKDLIPCTRTALKRVFNCDIIPLVSKQNELSANRNVPETPICRQSYMNLTGAYAVIESEQAFHVIQPYVQYSLYDTVTFSPTQLQHHRVTSLFILYQILRAIQQCHDLGVSVGDLRLSDILIDSKLWVQVAPVHLGHSWDRVQGRSAALNRWACSLFRYASCGNAEPN</sequence>
<name>A0AAD9PD41_RIDPI</name>
<dbReference type="SUPFAM" id="SSF56112">
    <property type="entry name" value="Protein kinase-like (PK-like)"/>
    <property type="match status" value="1"/>
</dbReference>
<gene>
    <name evidence="1" type="ORF">NP493_31g06014</name>
</gene>
<dbReference type="PANTHER" id="PTHR44662">
    <property type="entry name" value="WD REPEAT-CONTAINING PROTEIN 81"/>
    <property type="match status" value="1"/>
</dbReference>
<evidence type="ECO:0008006" key="3">
    <source>
        <dbReference type="Google" id="ProtNLM"/>
    </source>
</evidence>
<dbReference type="PANTHER" id="PTHR44662:SF1">
    <property type="entry name" value="WD REPEAT-CONTAINING PROTEIN 81"/>
    <property type="match status" value="1"/>
</dbReference>
<dbReference type="InterPro" id="IPR052651">
    <property type="entry name" value="WDR81"/>
</dbReference>
<comment type="caution">
    <text evidence="1">The sequence shown here is derived from an EMBL/GenBank/DDBJ whole genome shotgun (WGS) entry which is preliminary data.</text>
</comment>
<dbReference type="EMBL" id="JAODUO010000030">
    <property type="protein sequence ID" value="KAK2192463.1"/>
    <property type="molecule type" value="Genomic_DNA"/>
</dbReference>
<reference evidence="1" key="1">
    <citation type="journal article" date="2023" name="Mol. Biol. Evol.">
        <title>Third-Generation Sequencing Reveals the Adaptive Role of the Epigenome in Three Deep-Sea Polychaetes.</title>
        <authorList>
            <person name="Perez M."/>
            <person name="Aroh O."/>
            <person name="Sun Y."/>
            <person name="Lan Y."/>
            <person name="Juniper S.K."/>
            <person name="Young C.R."/>
            <person name="Angers B."/>
            <person name="Qian P.Y."/>
        </authorList>
    </citation>
    <scope>NUCLEOTIDE SEQUENCE</scope>
    <source>
        <strain evidence="1">R07B-5</strain>
    </source>
</reference>
<evidence type="ECO:0000313" key="1">
    <source>
        <dbReference type="EMBL" id="KAK2192463.1"/>
    </source>
</evidence>